<reference evidence="1 2" key="1">
    <citation type="submission" date="2019-07" db="EMBL/GenBank/DDBJ databases">
        <title>Complete Genome Sequence of drought tolerant Plant Growth-Promoting Rhizobacterium Glutamicibacter halophytocola DR408.</title>
        <authorList>
            <person name="Nishu S.D."/>
            <person name="Lee T.K."/>
        </authorList>
    </citation>
    <scope>NUCLEOTIDE SEQUENCE [LARGE SCALE GENOMIC DNA]</scope>
    <source>
        <strain evidence="1 2">DR408</strain>
    </source>
</reference>
<dbReference type="EMBL" id="CP042260">
    <property type="protein sequence ID" value="QDY65148.1"/>
    <property type="molecule type" value="Genomic_DNA"/>
</dbReference>
<keyword evidence="2" id="KW-1185">Reference proteome</keyword>
<organism evidence="1 2">
    <name type="scientific">Glutamicibacter halophytocola</name>
    <dbReference type="NCBI Taxonomy" id="1933880"/>
    <lineage>
        <taxon>Bacteria</taxon>
        <taxon>Bacillati</taxon>
        <taxon>Actinomycetota</taxon>
        <taxon>Actinomycetes</taxon>
        <taxon>Micrococcales</taxon>
        <taxon>Micrococcaceae</taxon>
        <taxon>Glutamicibacter</taxon>
    </lineage>
</organism>
<sequence>MEAFPTLYERLKFHLSGLGELSVHPFNEHGAVFLKYAETGVLFAFDRDFAGVMEMVMVTDGESLWPDMDPLRAQMSLFSVHVFETVDLAADGDCILYWGTRGLRSKPGSLPRAVISESTDGE</sequence>
<gene>
    <name evidence="1" type="ORF">FQA45_01845</name>
</gene>
<dbReference type="Proteomes" id="UP000320717">
    <property type="component" value="Chromosome"/>
</dbReference>
<name>A0ABX5Y4V5_9MICC</name>
<evidence type="ECO:0008006" key="3">
    <source>
        <dbReference type="Google" id="ProtNLM"/>
    </source>
</evidence>
<evidence type="ECO:0000313" key="1">
    <source>
        <dbReference type="EMBL" id="QDY65148.1"/>
    </source>
</evidence>
<accession>A0ABX5Y4V5</accession>
<proteinExistence type="predicted"/>
<dbReference type="RefSeq" id="WP_146275037.1">
    <property type="nucleotide sequence ID" value="NZ_CP042260.1"/>
</dbReference>
<evidence type="ECO:0000313" key="2">
    <source>
        <dbReference type="Proteomes" id="UP000320717"/>
    </source>
</evidence>
<protein>
    <recommendedName>
        <fullName evidence="3">MmcQ/YjbR family DNA-binding protein</fullName>
    </recommendedName>
</protein>